<evidence type="ECO:0000259" key="5">
    <source>
        <dbReference type="Pfam" id="PF05175"/>
    </source>
</evidence>
<dbReference type="GO" id="GO:0003676">
    <property type="term" value="F:nucleic acid binding"/>
    <property type="evidence" value="ECO:0007669"/>
    <property type="project" value="InterPro"/>
</dbReference>
<reference evidence="8 9" key="1">
    <citation type="submission" date="2016-10" db="EMBL/GenBank/DDBJ databases">
        <authorList>
            <person name="de Groot N.N."/>
        </authorList>
    </citation>
    <scope>NUCLEOTIDE SEQUENCE [LARGE SCALE GENOMIC DNA]</scope>
    <source>
        <strain evidence="9">P4-7,KCTC 19426,CECT 7604</strain>
    </source>
</reference>
<dbReference type="GO" id="GO:0008170">
    <property type="term" value="F:N-methyltransferase activity"/>
    <property type="evidence" value="ECO:0007669"/>
    <property type="project" value="UniProtKB-ARBA"/>
</dbReference>
<dbReference type="GO" id="GO:0008276">
    <property type="term" value="F:protein methyltransferase activity"/>
    <property type="evidence" value="ECO:0007669"/>
    <property type="project" value="TreeGrafter"/>
</dbReference>
<dbReference type="Proteomes" id="UP000198741">
    <property type="component" value="Chromosome I"/>
</dbReference>
<dbReference type="CDD" id="cd02440">
    <property type="entry name" value="AdoMet_MTases"/>
    <property type="match status" value="1"/>
</dbReference>
<dbReference type="SUPFAM" id="SSF53335">
    <property type="entry name" value="S-adenosyl-L-methionine-dependent methyltransferases"/>
    <property type="match status" value="1"/>
</dbReference>
<dbReference type="EMBL" id="LT629710">
    <property type="protein sequence ID" value="SDP15241.1"/>
    <property type="molecule type" value="Genomic_DNA"/>
</dbReference>
<dbReference type="AlphaFoldDB" id="A0A1H0QCY6"/>
<keyword evidence="4" id="KW-0949">S-adenosyl-L-methionine</keyword>
<dbReference type="InterPro" id="IPR052190">
    <property type="entry name" value="Euk-Arch_PrmC-MTase"/>
</dbReference>
<accession>A0A1H0QCY6</accession>
<dbReference type="InterPro" id="IPR002052">
    <property type="entry name" value="DNA_methylase_N6_adenine_CS"/>
</dbReference>
<keyword evidence="2 8" id="KW-0489">Methyltransferase</keyword>
<name>A0A1H0QCY6_9ACTN</name>
<keyword evidence="9" id="KW-1185">Reference proteome</keyword>
<proteinExistence type="inferred from homology"/>
<evidence type="ECO:0000256" key="1">
    <source>
        <dbReference type="ARBA" id="ARBA00006149"/>
    </source>
</evidence>
<evidence type="ECO:0000313" key="9">
    <source>
        <dbReference type="Proteomes" id="UP000198741"/>
    </source>
</evidence>
<sequence>MNRVITEPMTDPDTVDRLGQDLRNAGYDATGVPELLGPSAHRALSRGEMWPALRATRDGSPLATLVRLFLLGSTEPEVAVHAAFPTTGLDAALAAGALERDGDAIRAGLDIRPHADDDNEYLVVSDLDSDTRPGPVRHDHVLGIGQASITLANAVIRERAERVMDLGTGCGIQALHAFSHSGSIVATDTNPRALALAGATARLNGQQWDLRAGSLFEPVAGEQFDLIISNPPFVIGTGVQQYIYRDSGIAGDGMCQALVAGVPDHLKPGGTAQMLANWIVREDTDWRERVGAWVHGTGCDAWVVQREMADPAEYIALWLKDAGETGGAAERTATDWLDYFAREKVAGIGMGMIILRRSGSADPDVVLDEITGAGEEVTGPEAAAFLARRAWLRTATDADLLGARLSLAPSVILEQRSLAGHEGWTTVLRMLRRPGGPGATLQLDEWGQALLAGCTGELPLAMLLDLLATAHGLDLGALADAVLPTIRVAITRGLLHPTL</sequence>
<keyword evidence="3 8" id="KW-0808">Transferase</keyword>
<dbReference type="GO" id="GO:0035657">
    <property type="term" value="C:eRF1 methyltransferase complex"/>
    <property type="evidence" value="ECO:0007669"/>
    <property type="project" value="TreeGrafter"/>
</dbReference>
<gene>
    <name evidence="8" type="ORF">SAMN04515671_3056</name>
</gene>
<feature type="domain" description="DUF7059" evidence="6">
    <location>
        <begin position="25"/>
        <end position="107"/>
    </location>
</feature>
<protein>
    <submittedName>
        <fullName evidence="8">Methyltransferase small domain-containing protein</fullName>
    </submittedName>
</protein>
<feature type="domain" description="DUF7782" evidence="7">
    <location>
        <begin position="383"/>
        <end position="497"/>
    </location>
</feature>
<dbReference type="GO" id="GO:0032259">
    <property type="term" value="P:methylation"/>
    <property type="evidence" value="ECO:0007669"/>
    <property type="project" value="UniProtKB-KW"/>
</dbReference>
<dbReference type="InterPro" id="IPR007848">
    <property type="entry name" value="Small_mtfrase_dom"/>
</dbReference>
<organism evidence="8 9">
    <name type="scientific">Nakamurella panacisegetis</name>
    <dbReference type="NCBI Taxonomy" id="1090615"/>
    <lineage>
        <taxon>Bacteria</taxon>
        <taxon>Bacillati</taxon>
        <taxon>Actinomycetota</taxon>
        <taxon>Actinomycetes</taxon>
        <taxon>Nakamurellales</taxon>
        <taxon>Nakamurellaceae</taxon>
        <taxon>Nakamurella</taxon>
    </lineage>
</organism>
<dbReference type="STRING" id="1090615.SAMN04515671_3056"/>
<evidence type="ECO:0000256" key="4">
    <source>
        <dbReference type="ARBA" id="ARBA00022691"/>
    </source>
</evidence>
<evidence type="ECO:0000256" key="2">
    <source>
        <dbReference type="ARBA" id="ARBA00022603"/>
    </source>
</evidence>
<dbReference type="InterPro" id="IPR055487">
    <property type="entry name" value="DUF7059"/>
</dbReference>
<evidence type="ECO:0000313" key="8">
    <source>
        <dbReference type="EMBL" id="SDP15241.1"/>
    </source>
</evidence>
<evidence type="ECO:0000259" key="6">
    <source>
        <dbReference type="Pfam" id="PF23186"/>
    </source>
</evidence>
<feature type="domain" description="Methyltransferase small" evidence="5">
    <location>
        <begin position="146"/>
        <end position="277"/>
    </location>
</feature>
<dbReference type="PROSITE" id="PS00092">
    <property type="entry name" value="N6_MTASE"/>
    <property type="match status" value="1"/>
</dbReference>
<dbReference type="GO" id="GO:0008757">
    <property type="term" value="F:S-adenosylmethionine-dependent methyltransferase activity"/>
    <property type="evidence" value="ECO:0007669"/>
    <property type="project" value="TreeGrafter"/>
</dbReference>
<dbReference type="Pfam" id="PF25004">
    <property type="entry name" value="DUF7782"/>
    <property type="match status" value="1"/>
</dbReference>
<evidence type="ECO:0000259" key="7">
    <source>
        <dbReference type="Pfam" id="PF25004"/>
    </source>
</evidence>
<dbReference type="Pfam" id="PF23186">
    <property type="entry name" value="DUF7059"/>
    <property type="match status" value="1"/>
</dbReference>
<dbReference type="InterPro" id="IPR056684">
    <property type="entry name" value="DUF7782"/>
</dbReference>
<dbReference type="Pfam" id="PF05175">
    <property type="entry name" value="MTS"/>
    <property type="match status" value="1"/>
</dbReference>
<dbReference type="PANTHER" id="PTHR45875">
    <property type="entry name" value="METHYLTRANSFERASE N6AMT1"/>
    <property type="match status" value="1"/>
</dbReference>
<dbReference type="InterPro" id="IPR029063">
    <property type="entry name" value="SAM-dependent_MTases_sf"/>
</dbReference>
<dbReference type="PANTHER" id="PTHR45875:SF1">
    <property type="entry name" value="METHYLTRANSFERASE N6AMT1"/>
    <property type="match status" value="1"/>
</dbReference>
<evidence type="ECO:0000256" key="3">
    <source>
        <dbReference type="ARBA" id="ARBA00022679"/>
    </source>
</evidence>
<comment type="similarity">
    <text evidence="1">Belongs to the eukaryotic/archaeal PrmC-related family.</text>
</comment>
<dbReference type="Gene3D" id="3.40.50.150">
    <property type="entry name" value="Vaccinia Virus protein VP39"/>
    <property type="match status" value="1"/>
</dbReference>